<evidence type="ECO:0000256" key="3">
    <source>
        <dbReference type="ARBA" id="ARBA00023163"/>
    </source>
</evidence>
<dbReference type="PANTHER" id="PTHR44688">
    <property type="entry name" value="DNA-BINDING TRANSCRIPTIONAL ACTIVATOR DEVR_DOSR"/>
    <property type="match status" value="1"/>
</dbReference>
<dbReference type="Pfam" id="PF00196">
    <property type="entry name" value="GerE"/>
    <property type="match status" value="1"/>
</dbReference>
<evidence type="ECO:0000256" key="2">
    <source>
        <dbReference type="ARBA" id="ARBA00023125"/>
    </source>
</evidence>
<dbReference type="Proteomes" id="UP000607796">
    <property type="component" value="Unassembled WGS sequence"/>
</dbReference>
<organism evidence="5 6">
    <name type="scientific">Salipiger mangrovisoli</name>
    <dbReference type="NCBI Taxonomy" id="2865933"/>
    <lineage>
        <taxon>Bacteria</taxon>
        <taxon>Pseudomonadati</taxon>
        <taxon>Pseudomonadota</taxon>
        <taxon>Alphaproteobacteria</taxon>
        <taxon>Rhodobacterales</taxon>
        <taxon>Roseobacteraceae</taxon>
        <taxon>Salipiger</taxon>
    </lineage>
</organism>
<comment type="caution">
    <text evidence="5">The sequence shown here is derived from an EMBL/GenBank/DDBJ whole genome shotgun (WGS) entry which is preliminary data.</text>
</comment>
<name>A0ABR9X188_9RHOB</name>
<evidence type="ECO:0000259" key="4">
    <source>
        <dbReference type="PROSITE" id="PS50043"/>
    </source>
</evidence>
<accession>A0ABR9X188</accession>
<dbReference type="EMBL" id="JADFFK010000007">
    <property type="protein sequence ID" value="MBE9637263.1"/>
    <property type="molecule type" value="Genomic_DNA"/>
</dbReference>
<keyword evidence="3" id="KW-0804">Transcription</keyword>
<dbReference type="PRINTS" id="PR00038">
    <property type="entry name" value="HTHLUXR"/>
</dbReference>
<reference evidence="5 6" key="1">
    <citation type="journal article" date="2021" name="Int. J. Syst. Evol. Microbiol.">
        <title>Salipiger mangrovisoli sp. nov., isolated from mangrove soil and the proposal for the reclassification of Paraphaeobacter pallidus as Salipiger pallidus comb. nov.</title>
        <authorList>
            <person name="Du J."/>
            <person name="Liu Y."/>
            <person name="Pei T."/>
            <person name="Deng M.R."/>
            <person name="Zhu H."/>
        </authorList>
    </citation>
    <scope>NUCLEOTIDE SEQUENCE [LARGE SCALE GENOMIC DNA]</scope>
    <source>
        <strain evidence="5 6">6D45A</strain>
    </source>
</reference>
<keyword evidence="6" id="KW-1185">Reference proteome</keyword>
<gene>
    <name evidence="5" type="ORF">IQ782_10470</name>
</gene>
<dbReference type="PROSITE" id="PS50043">
    <property type="entry name" value="HTH_LUXR_2"/>
    <property type="match status" value="1"/>
</dbReference>
<evidence type="ECO:0000313" key="6">
    <source>
        <dbReference type="Proteomes" id="UP000607796"/>
    </source>
</evidence>
<protein>
    <submittedName>
        <fullName evidence="5">Helix-turn-helix transcriptional regulator</fullName>
    </submittedName>
</protein>
<keyword evidence="1" id="KW-0805">Transcription regulation</keyword>
<sequence>MSAALSRLQISDQSPGNFDAVPSAEVATLVLTPREREIAMLVAKGFSNKEVGHLLDISHWTVAAHLKACFLKLGLRRRCELAYALRDLI</sequence>
<dbReference type="InterPro" id="IPR036388">
    <property type="entry name" value="WH-like_DNA-bd_sf"/>
</dbReference>
<proteinExistence type="predicted"/>
<evidence type="ECO:0000313" key="5">
    <source>
        <dbReference type="EMBL" id="MBE9637263.1"/>
    </source>
</evidence>
<dbReference type="Gene3D" id="1.10.10.10">
    <property type="entry name" value="Winged helix-like DNA-binding domain superfamily/Winged helix DNA-binding domain"/>
    <property type="match status" value="1"/>
</dbReference>
<dbReference type="RefSeq" id="WP_194134581.1">
    <property type="nucleotide sequence ID" value="NZ_JADFFK010000007.1"/>
</dbReference>
<dbReference type="PANTHER" id="PTHR44688:SF16">
    <property type="entry name" value="DNA-BINDING TRANSCRIPTIONAL ACTIVATOR DEVR_DOSR"/>
    <property type="match status" value="1"/>
</dbReference>
<keyword evidence="2" id="KW-0238">DNA-binding</keyword>
<dbReference type="CDD" id="cd06170">
    <property type="entry name" value="LuxR_C_like"/>
    <property type="match status" value="1"/>
</dbReference>
<dbReference type="SUPFAM" id="SSF46894">
    <property type="entry name" value="C-terminal effector domain of the bipartite response regulators"/>
    <property type="match status" value="1"/>
</dbReference>
<dbReference type="InterPro" id="IPR000792">
    <property type="entry name" value="Tscrpt_reg_LuxR_C"/>
</dbReference>
<dbReference type="InterPro" id="IPR016032">
    <property type="entry name" value="Sig_transdc_resp-reg_C-effctor"/>
</dbReference>
<evidence type="ECO:0000256" key="1">
    <source>
        <dbReference type="ARBA" id="ARBA00023015"/>
    </source>
</evidence>
<dbReference type="SMART" id="SM00421">
    <property type="entry name" value="HTH_LUXR"/>
    <property type="match status" value="1"/>
</dbReference>
<feature type="domain" description="HTH luxR-type" evidence="4">
    <location>
        <begin position="24"/>
        <end position="88"/>
    </location>
</feature>